<dbReference type="PANTHER" id="PTHR43820:SF4">
    <property type="entry name" value="HIGH-AFFINITY BRANCHED-CHAIN AMINO ACID TRANSPORT ATP-BINDING PROTEIN LIVF"/>
    <property type="match status" value="1"/>
</dbReference>
<evidence type="ECO:0000259" key="6">
    <source>
        <dbReference type="PROSITE" id="PS50893"/>
    </source>
</evidence>
<reference evidence="7" key="2">
    <citation type="submission" date="2020-09" db="EMBL/GenBank/DDBJ databases">
        <authorList>
            <person name="Sun Q."/>
            <person name="Ohkuma M."/>
        </authorList>
    </citation>
    <scope>NUCLEOTIDE SEQUENCE</scope>
    <source>
        <strain evidence="7">JCM 19596</strain>
    </source>
</reference>
<sequence>MSEMLTIDSLEAGYGEIQVLHGVDLSVEKGEIVALIGSNGAGKTTTLRAVSGIIPATAGTITYDGGDITDADTEDIVDRGLVQVPESRELFGDLSVRENLLLGAQRASAVDGRDAMLDRVYELFPRLEEREEQAAETMSGGEQQMLAIGRALMGDPDLLVLDEPTEGLAPKLVQDVFDAIREIHAEGMTVFLVEQNVKQTLSLADRGYVMENGRTTLSGTGEELLEADEVIEAYLGA</sequence>
<reference evidence="7" key="1">
    <citation type="journal article" date="2014" name="Int. J. Syst. Evol. Microbiol.">
        <title>Complete genome sequence of Corynebacterium casei LMG S-19264T (=DSM 44701T), isolated from a smear-ripened cheese.</title>
        <authorList>
            <consortium name="US DOE Joint Genome Institute (JGI-PGF)"/>
            <person name="Walter F."/>
            <person name="Albersmeier A."/>
            <person name="Kalinowski J."/>
            <person name="Ruckert C."/>
        </authorList>
    </citation>
    <scope>NUCLEOTIDE SEQUENCE</scope>
    <source>
        <strain evidence="7">JCM 19596</strain>
    </source>
</reference>
<dbReference type="InterPro" id="IPR003439">
    <property type="entry name" value="ABC_transporter-like_ATP-bd"/>
</dbReference>
<keyword evidence="8" id="KW-1185">Reference proteome</keyword>
<name>A0A830F6F5_9EURY</name>
<dbReference type="InterPro" id="IPR052156">
    <property type="entry name" value="BCAA_Transport_ATP-bd_LivF"/>
</dbReference>
<dbReference type="Gene3D" id="3.40.50.300">
    <property type="entry name" value="P-loop containing nucleotide triphosphate hydrolases"/>
    <property type="match status" value="1"/>
</dbReference>
<evidence type="ECO:0000313" key="8">
    <source>
        <dbReference type="Proteomes" id="UP000607197"/>
    </source>
</evidence>
<dbReference type="PANTHER" id="PTHR43820">
    <property type="entry name" value="HIGH-AFFINITY BRANCHED-CHAIN AMINO ACID TRANSPORT ATP-BINDING PROTEIN LIVF"/>
    <property type="match status" value="1"/>
</dbReference>
<organism evidence="7 8">
    <name type="scientific">Halocalculus aciditolerans</name>
    <dbReference type="NCBI Taxonomy" id="1383812"/>
    <lineage>
        <taxon>Archaea</taxon>
        <taxon>Methanobacteriati</taxon>
        <taxon>Methanobacteriota</taxon>
        <taxon>Stenosarchaea group</taxon>
        <taxon>Halobacteria</taxon>
        <taxon>Halobacteriales</taxon>
        <taxon>Halobacteriaceae</taxon>
        <taxon>Halocalculus</taxon>
    </lineage>
</organism>
<evidence type="ECO:0000256" key="1">
    <source>
        <dbReference type="ARBA" id="ARBA00005417"/>
    </source>
</evidence>
<dbReference type="InterPro" id="IPR027417">
    <property type="entry name" value="P-loop_NTPase"/>
</dbReference>
<evidence type="ECO:0000256" key="5">
    <source>
        <dbReference type="ARBA" id="ARBA00022970"/>
    </source>
</evidence>
<feature type="domain" description="ABC transporter" evidence="6">
    <location>
        <begin position="5"/>
        <end position="237"/>
    </location>
</feature>
<dbReference type="CDD" id="cd03224">
    <property type="entry name" value="ABC_TM1139_LivF_branched"/>
    <property type="match status" value="1"/>
</dbReference>
<proteinExistence type="inferred from homology"/>
<dbReference type="AlphaFoldDB" id="A0A830F6F5"/>
<dbReference type="PROSITE" id="PS00211">
    <property type="entry name" value="ABC_TRANSPORTER_1"/>
    <property type="match status" value="1"/>
</dbReference>
<dbReference type="InterPro" id="IPR003593">
    <property type="entry name" value="AAA+_ATPase"/>
</dbReference>
<dbReference type="SMART" id="SM00382">
    <property type="entry name" value="AAA"/>
    <property type="match status" value="1"/>
</dbReference>
<keyword evidence="3" id="KW-0547">Nucleotide-binding</keyword>
<dbReference type="SUPFAM" id="SSF52540">
    <property type="entry name" value="P-loop containing nucleoside triphosphate hydrolases"/>
    <property type="match status" value="1"/>
</dbReference>
<comment type="similarity">
    <text evidence="1">Belongs to the ABC transporter superfamily.</text>
</comment>
<dbReference type="GO" id="GO:0015658">
    <property type="term" value="F:branched-chain amino acid transmembrane transporter activity"/>
    <property type="evidence" value="ECO:0007669"/>
    <property type="project" value="TreeGrafter"/>
</dbReference>
<keyword evidence="4 7" id="KW-0067">ATP-binding</keyword>
<dbReference type="GO" id="GO:0016887">
    <property type="term" value="F:ATP hydrolysis activity"/>
    <property type="evidence" value="ECO:0007669"/>
    <property type="project" value="InterPro"/>
</dbReference>
<evidence type="ECO:0000256" key="2">
    <source>
        <dbReference type="ARBA" id="ARBA00022448"/>
    </source>
</evidence>
<gene>
    <name evidence="7" type="primary">livF</name>
    <name evidence="7" type="ORF">GCM10009039_26990</name>
</gene>
<keyword evidence="5" id="KW-0029">Amino-acid transport</keyword>
<dbReference type="EMBL" id="BMPG01000003">
    <property type="protein sequence ID" value="GGL67617.1"/>
    <property type="molecule type" value="Genomic_DNA"/>
</dbReference>
<dbReference type="GO" id="GO:0015807">
    <property type="term" value="P:L-amino acid transport"/>
    <property type="evidence" value="ECO:0007669"/>
    <property type="project" value="TreeGrafter"/>
</dbReference>
<comment type="caution">
    <text evidence="7">The sequence shown here is derived from an EMBL/GenBank/DDBJ whole genome shotgun (WGS) entry which is preliminary data.</text>
</comment>
<evidence type="ECO:0000313" key="7">
    <source>
        <dbReference type="EMBL" id="GGL67617.1"/>
    </source>
</evidence>
<dbReference type="Pfam" id="PF00005">
    <property type="entry name" value="ABC_tran"/>
    <property type="match status" value="1"/>
</dbReference>
<dbReference type="InterPro" id="IPR017871">
    <property type="entry name" value="ABC_transporter-like_CS"/>
</dbReference>
<evidence type="ECO:0000256" key="3">
    <source>
        <dbReference type="ARBA" id="ARBA00022741"/>
    </source>
</evidence>
<dbReference type="Proteomes" id="UP000607197">
    <property type="component" value="Unassembled WGS sequence"/>
</dbReference>
<protein>
    <submittedName>
        <fullName evidence="7">ABC transporter ATP-binding protein</fullName>
    </submittedName>
</protein>
<dbReference type="GO" id="GO:0005524">
    <property type="term" value="F:ATP binding"/>
    <property type="evidence" value="ECO:0007669"/>
    <property type="project" value="UniProtKB-KW"/>
</dbReference>
<dbReference type="PROSITE" id="PS50893">
    <property type="entry name" value="ABC_TRANSPORTER_2"/>
    <property type="match status" value="1"/>
</dbReference>
<keyword evidence="2" id="KW-0813">Transport</keyword>
<evidence type="ECO:0000256" key="4">
    <source>
        <dbReference type="ARBA" id="ARBA00022840"/>
    </source>
</evidence>
<accession>A0A830F6F5</accession>